<gene>
    <name evidence="2" type="ORF">Van01_32290</name>
</gene>
<proteinExistence type="predicted"/>
<sequence length="156" mass="16895">MLDPDVTRITLARELRLPFTRRLDDPGWLGGIVPPVGVAATHPQDLSLRPGRRREAVLAATRGVGACAAESRRPDRAVRPVPEPRAGVRSLTVAPRWSARVRSLTAMSPRRKWSRWAPREAGKIACPGTEWLRKEGSGAGSVTATAAPSSTQTLSY</sequence>
<dbReference type="Proteomes" id="UP000647017">
    <property type="component" value="Unassembled WGS sequence"/>
</dbReference>
<comment type="caution">
    <text evidence="2">The sequence shown here is derived from an EMBL/GenBank/DDBJ whole genome shotgun (WGS) entry which is preliminary data.</text>
</comment>
<organism evidence="2 3">
    <name type="scientific">Micromonospora andamanensis</name>
    <dbReference type="NCBI Taxonomy" id="1287068"/>
    <lineage>
        <taxon>Bacteria</taxon>
        <taxon>Bacillati</taxon>
        <taxon>Actinomycetota</taxon>
        <taxon>Actinomycetes</taxon>
        <taxon>Micromonosporales</taxon>
        <taxon>Micromonosporaceae</taxon>
        <taxon>Micromonospora</taxon>
    </lineage>
</organism>
<dbReference type="EMBL" id="BOOZ01000016">
    <property type="protein sequence ID" value="GIJ10015.1"/>
    <property type="molecule type" value="Genomic_DNA"/>
</dbReference>
<evidence type="ECO:0000313" key="3">
    <source>
        <dbReference type="Proteomes" id="UP000647017"/>
    </source>
</evidence>
<evidence type="ECO:0000256" key="1">
    <source>
        <dbReference type="SAM" id="MobiDB-lite"/>
    </source>
</evidence>
<feature type="compositionally biased region" description="Low complexity" evidence="1">
    <location>
        <begin position="140"/>
        <end position="156"/>
    </location>
</feature>
<keyword evidence="3" id="KW-1185">Reference proteome</keyword>
<protein>
    <submittedName>
        <fullName evidence="2">Uncharacterized protein</fullName>
    </submittedName>
</protein>
<feature type="region of interest" description="Disordered" evidence="1">
    <location>
        <begin position="135"/>
        <end position="156"/>
    </location>
</feature>
<evidence type="ECO:0000313" key="2">
    <source>
        <dbReference type="EMBL" id="GIJ10015.1"/>
    </source>
</evidence>
<accession>A0ABQ4HWI5</accession>
<reference evidence="2 3" key="1">
    <citation type="submission" date="2021-01" db="EMBL/GenBank/DDBJ databases">
        <title>Whole genome shotgun sequence of Verrucosispora andamanensis NBRC 109075.</title>
        <authorList>
            <person name="Komaki H."/>
            <person name="Tamura T."/>
        </authorList>
    </citation>
    <scope>NUCLEOTIDE SEQUENCE [LARGE SCALE GENOMIC DNA]</scope>
    <source>
        <strain evidence="2 3">NBRC 109075</strain>
    </source>
</reference>
<name>A0ABQ4HWI5_9ACTN</name>